<proteinExistence type="predicted"/>
<accession>A0A3P6D1K0</accession>
<gene>
    <name evidence="1" type="ORF">BRAA04T17475Z</name>
</gene>
<evidence type="ECO:0008006" key="2">
    <source>
        <dbReference type="Google" id="ProtNLM"/>
    </source>
</evidence>
<evidence type="ECO:0000313" key="1">
    <source>
        <dbReference type="EMBL" id="VDD13469.1"/>
    </source>
</evidence>
<organism evidence="1">
    <name type="scientific">Brassica campestris</name>
    <name type="common">Field mustard</name>
    <dbReference type="NCBI Taxonomy" id="3711"/>
    <lineage>
        <taxon>Eukaryota</taxon>
        <taxon>Viridiplantae</taxon>
        <taxon>Streptophyta</taxon>
        <taxon>Embryophyta</taxon>
        <taxon>Tracheophyta</taxon>
        <taxon>Spermatophyta</taxon>
        <taxon>Magnoliopsida</taxon>
        <taxon>eudicotyledons</taxon>
        <taxon>Gunneridae</taxon>
        <taxon>Pentapetalae</taxon>
        <taxon>rosids</taxon>
        <taxon>malvids</taxon>
        <taxon>Brassicales</taxon>
        <taxon>Brassicaceae</taxon>
        <taxon>Brassiceae</taxon>
        <taxon>Brassica</taxon>
    </lineage>
</organism>
<dbReference type="AlphaFoldDB" id="A0A3P6D1K0"/>
<dbReference type="EMBL" id="LR031576">
    <property type="protein sequence ID" value="VDD13469.1"/>
    <property type="molecule type" value="Genomic_DNA"/>
</dbReference>
<protein>
    <recommendedName>
        <fullName evidence="2">PWI domain-containing protein</fullName>
    </recommendedName>
</protein>
<name>A0A3P6D1K0_BRACM</name>
<sequence length="157" mass="18205">MRRESESASRLRQIISDMLPLFSEQHSEDDILAYITVIFCNGESQRHAQDYLEAFLGERSGEFVACLWKLFLKDITQGKRETYASKPRTGVEFGSHDTLIEQGSSSRSHCDYVHKATTLTYRMNVIQRHFHMYVEDHVSPKAKSMKMLQQELINNPC</sequence>
<reference evidence="1" key="1">
    <citation type="submission" date="2018-11" db="EMBL/GenBank/DDBJ databases">
        <authorList>
            <consortium name="Genoscope - CEA"/>
            <person name="William W."/>
        </authorList>
    </citation>
    <scope>NUCLEOTIDE SEQUENCE</scope>
</reference>